<evidence type="ECO:0000313" key="2">
    <source>
        <dbReference type="Proteomes" id="UP000325577"/>
    </source>
</evidence>
<evidence type="ECO:0000313" key="1">
    <source>
        <dbReference type="EMBL" id="KAA8544829.1"/>
    </source>
</evidence>
<proteinExistence type="predicted"/>
<dbReference type="AlphaFoldDB" id="A0A5J5BPN2"/>
<gene>
    <name evidence="1" type="ORF">F0562_019613</name>
</gene>
<keyword evidence="2" id="KW-1185">Reference proteome</keyword>
<organism evidence="1 2">
    <name type="scientific">Nyssa sinensis</name>
    <dbReference type="NCBI Taxonomy" id="561372"/>
    <lineage>
        <taxon>Eukaryota</taxon>
        <taxon>Viridiplantae</taxon>
        <taxon>Streptophyta</taxon>
        <taxon>Embryophyta</taxon>
        <taxon>Tracheophyta</taxon>
        <taxon>Spermatophyta</taxon>
        <taxon>Magnoliopsida</taxon>
        <taxon>eudicotyledons</taxon>
        <taxon>Gunneridae</taxon>
        <taxon>Pentapetalae</taxon>
        <taxon>asterids</taxon>
        <taxon>Cornales</taxon>
        <taxon>Nyssaceae</taxon>
        <taxon>Nyssa</taxon>
    </lineage>
</organism>
<dbReference type="Proteomes" id="UP000325577">
    <property type="component" value="Linkage Group LG10"/>
</dbReference>
<reference evidence="1 2" key="1">
    <citation type="submission" date="2019-09" db="EMBL/GenBank/DDBJ databases">
        <title>A chromosome-level genome assembly of the Chinese tupelo Nyssa sinensis.</title>
        <authorList>
            <person name="Yang X."/>
            <person name="Kang M."/>
            <person name="Yang Y."/>
            <person name="Xiong H."/>
            <person name="Wang M."/>
            <person name="Zhang Z."/>
            <person name="Wang Z."/>
            <person name="Wu H."/>
            <person name="Ma T."/>
            <person name="Liu J."/>
            <person name="Xi Z."/>
        </authorList>
    </citation>
    <scope>NUCLEOTIDE SEQUENCE [LARGE SCALE GENOMIC DNA]</scope>
    <source>
        <strain evidence="1">J267</strain>
        <tissue evidence="1">Leaf</tissue>
    </source>
</reference>
<protein>
    <submittedName>
        <fullName evidence="1">Uncharacterized protein</fullName>
    </submittedName>
</protein>
<sequence length="118" mass="13331">MKKKQMSVEDEALRAISWPKRNGGNSRRYKQKRVIFRAAAALSLSISTGTATDRERMLLNEVQATWSLGKALGLEFDKGDDEGISKLIELERIILLAILRYLVQKNDQNGFEDTCTLS</sequence>
<dbReference type="EMBL" id="CM018033">
    <property type="protein sequence ID" value="KAA8544829.1"/>
    <property type="molecule type" value="Genomic_DNA"/>
</dbReference>
<name>A0A5J5BPN2_9ASTE</name>
<accession>A0A5J5BPN2</accession>